<feature type="transmembrane region" description="Helical" evidence="5">
    <location>
        <begin position="116"/>
        <end position="137"/>
    </location>
</feature>
<evidence type="ECO:0000313" key="7">
    <source>
        <dbReference type="EMBL" id="KIE47790.1"/>
    </source>
</evidence>
<keyword evidence="5" id="KW-0472">Membrane</keyword>
<dbReference type="EMBL" id="AYSO01000013">
    <property type="protein sequence ID" value="KIE47790.1"/>
    <property type="molecule type" value="Genomic_DNA"/>
</dbReference>
<keyword evidence="5" id="KW-0812">Transmembrane</keyword>
<dbReference type="SUPFAM" id="SSF88723">
    <property type="entry name" value="PIN domain-like"/>
    <property type="match status" value="1"/>
</dbReference>
<dbReference type="Pfam" id="PF01850">
    <property type="entry name" value="PIN"/>
    <property type="match status" value="1"/>
</dbReference>
<dbReference type="InterPro" id="IPR052041">
    <property type="entry name" value="Nucleic_acid_metab_PIN/TRAM"/>
</dbReference>
<evidence type="ECO:0000256" key="3">
    <source>
        <dbReference type="ARBA" id="ARBA00022801"/>
    </source>
</evidence>
<protein>
    <submittedName>
        <fullName evidence="7">PIN domain protein</fullName>
    </submittedName>
</protein>
<gene>
    <name evidence="7" type="ORF">U732_3490</name>
</gene>
<sequence length="365" mass="39955">MLKNILRALITIAGGSLGYIIGTWISRTEFIVGLGILNNSPLKGILFIIFCVLAFLVLFYFLSSYVTKLIMRAIDYTEKSLQKVPTADMLLGAIGAVLGLIISVLLSSLIKSTSVIYTIISIIVTLIIVVVSADVAVRKKEDILSLLSNLKRISPNKEAKHKNIPKGSAKVLDTSVIIDGRIFDLCQTGFIEGVLVIPNFVLNELRHIADSGDGLKRNRGRRGLDILNKIQKELSIKVEIWEGDFPEIPEVDIKLLKLAQLLNGKVITNDYNLNKVAEFQGVPVLNINELANAIKPVVLPGEEMKIQIVKDGKESGQGLAYLDDGTMIVVEEGRSYIGETILVVVTSVLQTAAGRMIFAKAKEML</sequence>
<dbReference type="AlphaFoldDB" id="A0A0C1UKI9"/>
<evidence type="ECO:0000256" key="5">
    <source>
        <dbReference type="SAM" id="Phobius"/>
    </source>
</evidence>
<dbReference type="STRING" id="29341.RSJ17_03510"/>
<feature type="domain" description="TRAM" evidence="6">
    <location>
        <begin position="297"/>
        <end position="358"/>
    </location>
</feature>
<feature type="transmembrane region" description="Helical" evidence="5">
    <location>
        <begin position="5"/>
        <end position="25"/>
    </location>
</feature>
<evidence type="ECO:0000256" key="1">
    <source>
        <dbReference type="ARBA" id="ARBA00001946"/>
    </source>
</evidence>
<keyword evidence="5" id="KW-1133">Transmembrane helix</keyword>
<dbReference type="CDD" id="cd09877">
    <property type="entry name" value="PIN_YacL-like"/>
    <property type="match status" value="1"/>
</dbReference>
<evidence type="ECO:0000256" key="2">
    <source>
        <dbReference type="ARBA" id="ARBA00022722"/>
    </source>
</evidence>
<dbReference type="RefSeq" id="WP_039630631.1">
    <property type="nucleotide sequence ID" value="NZ_AYSO01000013.1"/>
</dbReference>
<reference evidence="7 8" key="1">
    <citation type="journal article" date="2015" name="Infect. Genet. Evol.">
        <title>Genomic sequences of six botulinum neurotoxin-producing strains representing three clostridial species illustrate the mobility and diversity of botulinum neurotoxin genes.</title>
        <authorList>
            <person name="Smith T.J."/>
            <person name="Hill K.K."/>
            <person name="Xie G."/>
            <person name="Foley B.T."/>
            <person name="Williamson C.H."/>
            <person name="Foster J.T."/>
            <person name="Johnson S.L."/>
            <person name="Chertkov O."/>
            <person name="Teshima H."/>
            <person name="Gibbons H.S."/>
            <person name="Johnsky L.A."/>
            <person name="Karavis M.A."/>
            <person name="Smith L.A."/>
        </authorList>
    </citation>
    <scope>NUCLEOTIDE SEQUENCE [LARGE SCALE GENOMIC DNA]</scope>
    <source>
        <strain evidence="7 8">CDC 2741</strain>
    </source>
</reference>
<proteinExistence type="predicted"/>
<feature type="transmembrane region" description="Helical" evidence="5">
    <location>
        <begin position="45"/>
        <end position="66"/>
    </location>
</feature>
<dbReference type="PANTHER" id="PTHR11603">
    <property type="entry name" value="AAA FAMILY ATPASE"/>
    <property type="match status" value="1"/>
</dbReference>
<name>A0A0C1UKI9_9CLOT</name>
<dbReference type="InterPro" id="IPR002716">
    <property type="entry name" value="PIN_dom"/>
</dbReference>
<dbReference type="InterPro" id="IPR002792">
    <property type="entry name" value="TRAM_dom"/>
</dbReference>
<dbReference type="InterPro" id="IPR029060">
    <property type="entry name" value="PIN-like_dom_sf"/>
</dbReference>
<dbReference type="GO" id="GO:0004518">
    <property type="term" value="F:nuclease activity"/>
    <property type="evidence" value="ECO:0007669"/>
    <property type="project" value="UniProtKB-KW"/>
</dbReference>
<evidence type="ECO:0000313" key="8">
    <source>
        <dbReference type="Proteomes" id="UP000031366"/>
    </source>
</evidence>
<dbReference type="SMART" id="SM00670">
    <property type="entry name" value="PINc"/>
    <property type="match status" value="1"/>
</dbReference>
<dbReference type="PROSITE" id="PS50926">
    <property type="entry name" value="TRAM"/>
    <property type="match status" value="1"/>
</dbReference>
<dbReference type="Gene3D" id="3.40.50.1010">
    <property type="entry name" value="5'-nuclease"/>
    <property type="match status" value="1"/>
</dbReference>
<dbReference type="OrthoDB" id="9780734at2"/>
<keyword evidence="4" id="KW-0460">Magnesium</keyword>
<keyword evidence="8" id="KW-1185">Reference proteome</keyword>
<organism evidence="7 8">
    <name type="scientific">Clostridium argentinense CDC 2741</name>
    <dbReference type="NCBI Taxonomy" id="1418104"/>
    <lineage>
        <taxon>Bacteria</taxon>
        <taxon>Bacillati</taxon>
        <taxon>Bacillota</taxon>
        <taxon>Clostridia</taxon>
        <taxon>Eubacteriales</taxon>
        <taxon>Clostridiaceae</taxon>
        <taxon>Clostridium</taxon>
    </lineage>
</organism>
<dbReference type="GO" id="GO:0016787">
    <property type="term" value="F:hydrolase activity"/>
    <property type="evidence" value="ECO:0007669"/>
    <property type="project" value="UniProtKB-KW"/>
</dbReference>
<dbReference type="PANTHER" id="PTHR11603:SF147">
    <property type="entry name" value="MEMBRANE PROTEIN"/>
    <property type="match status" value="1"/>
</dbReference>
<evidence type="ECO:0000259" key="6">
    <source>
        <dbReference type="PROSITE" id="PS50926"/>
    </source>
</evidence>
<evidence type="ECO:0000256" key="4">
    <source>
        <dbReference type="ARBA" id="ARBA00022842"/>
    </source>
</evidence>
<comment type="cofactor">
    <cofactor evidence="1">
        <name>Mg(2+)</name>
        <dbReference type="ChEBI" id="CHEBI:18420"/>
    </cofactor>
</comment>
<feature type="transmembrane region" description="Helical" evidence="5">
    <location>
        <begin position="87"/>
        <end position="110"/>
    </location>
</feature>
<dbReference type="Proteomes" id="UP000031366">
    <property type="component" value="Unassembled WGS sequence"/>
</dbReference>
<keyword evidence="2" id="KW-0540">Nuclease</keyword>
<keyword evidence="3" id="KW-0378">Hydrolase</keyword>
<comment type="caution">
    <text evidence="7">The sequence shown here is derived from an EMBL/GenBank/DDBJ whole genome shotgun (WGS) entry which is preliminary data.</text>
</comment>
<accession>A0A0C1UKI9</accession>